<comment type="similarity">
    <text evidence="3">Belongs to the transcription factor STAT family.</text>
</comment>
<name>A0A914VZB6_9BILA</name>
<dbReference type="GO" id="GO:0003700">
    <property type="term" value="F:DNA-binding transcription factor activity"/>
    <property type="evidence" value="ECO:0007669"/>
    <property type="project" value="InterPro"/>
</dbReference>
<dbReference type="GO" id="GO:0007165">
    <property type="term" value="P:signal transduction"/>
    <property type="evidence" value="ECO:0007669"/>
    <property type="project" value="InterPro"/>
</dbReference>
<keyword evidence="5" id="KW-0597">Phosphoprotein</keyword>
<dbReference type="Gene3D" id="2.60.40.630">
    <property type="entry name" value="STAT transcription factor, DNA-binding domain"/>
    <property type="match status" value="1"/>
</dbReference>
<accession>A0A914VZB6</accession>
<dbReference type="Gene3D" id="1.10.238.10">
    <property type="entry name" value="EF-hand"/>
    <property type="match status" value="1"/>
</dbReference>
<keyword evidence="10" id="KW-0804">Transcription</keyword>
<keyword evidence="13" id="KW-1185">Reference proteome</keyword>
<evidence type="ECO:0000259" key="12">
    <source>
        <dbReference type="Pfam" id="PF21354"/>
    </source>
</evidence>
<evidence type="ECO:0000256" key="11">
    <source>
        <dbReference type="ARBA" id="ARBA00023242"/>
    </source>
</evidence>
<sequence>MYTNTSVPNMDLRAFDIELLNDLKVSLKAFLKKYEAFLKTLPALIESHSQARQFLEENQKRLCSSFQQLKPRLDTFDNSNAKETEQLLKRYSNEFSLSFRSNLHLISFGEKLKTLLMLGQLLQSTDDNQLNVLEENVLALRKLQTTQLEQSMIVTKQPPPVLMAGKCIETEVRWLANISPVSPSLRIRIIKADDAEKLISGEAISDEIASPASITENCTELLEYGDIWISHFNKKPLLKTVKKSWQDDGKQSSSGEDGKYVLLYEIAPVLGKGETSSNLHPIWTISHPFILISNSADYCDAFATVLWSRAFKDEKEIEWSTLSAVLNKVFDYLTGGTKRSLSESDLLYFRRKLGVRRDSDTVSLKRFSKNNVEPDVTFSFWSWFFHVCKIIKKNSLPYWEKGYLMGFDTKESIAKKISVDHKCCFLLRFSDSQLGSLSISRFDFDYTGEQRHTAFLLPPDQELYALVTLLDNFDQLKDIHYFRGKDLKSIDKKLLLCDPDLKLTEITTFNPTWKRAVLKCIQNI</sequence>
<reference evidence="14" key="1">
    <citation type="submission" date="2022-11" db="UniProtKB">
        <authorList>
            <consortium name="WormBaseParasite"/>
        </authorList>
    </citation>
    <scope>IDENTIFICATION</scope>
</reference>
<evidence type="ECO:0000256" key="5">
    <source>
        <dbReference type="ARBA" id="ARBA00022553"/>
    </source>
</evidence>
<dbReference type="GO" id="GO:0005634">
    <property type="term" value="C:nucleus"/>
    <property type="evidence" value="ECO:0007669"/>
    <property type="project" value="UniProtKB-SubCell"/>
</dbReference>
<evidence type="ECO:0000256" key="8">
    <source>
        <dbReference type="ARBA" id="ARBA00023125"/>
    </source>
</evidence>
<evidence type="ECO:0000256" key="6">
    <source>
        <dbReference type="ARBA" id="ARBA00022999"/>
    </source>
</evidence>
<evidence type="ECO:0000313" key="13">
    <source>
        <dbReference type="Proteomes" id="UP000887566"/>
    </source>
</evidence>
<keyword evidence="11" id="KW-0539">Nucleus</keyword>
<feature type="domain" description="Signal transducer and activator of transcription linker" evidence="12">
    <location>
        <begin position="314"/>
        <end position="384"/>
    </location>
</feature>
<evidence type="ECO:0000256" key="1">
    <source>
        <dbReference type="ARBA" id="ARBA00004123"/>
    </source>
</evidence>
<dbReference type="WBParaSite" id="PSAMB.scaffold2793size21254.g19121.t1">
    <property type="protein sequence ID" value="PSAMB.scaffold2793size21254.g19121.t1"/>
    <property type="gene ID" value="PSAMB.scaffold2793size21254.g19121"/>
</dbReference>
<evidence type="ECO:0000256" key="9">
    <source>
        <dbReference type="ARBA" id="ARBA00023159"/>
    </source>
</evidence>
<evidence type="ECO:0000256" key="7">
    <source>
        <dbReference type="ARBA" id="ARBA00023015"/>
    </source>
</evidence>
<keyword evidence="4" id="KW-0963">Cytoplasm</keyword>
<dbReference type="InterPro" id="IPR036860">
    <property type="entry name" value="SH2_dom_sf"/>
</dbReference>
<dbReference type="InterPro" id="IPR001217">
    <property type="entry name" value="STAT"/>
</dbReference>
<dbReference type="InterPro" id="IPR012345">
    <property type="entry name" value="STAT_TF_DNA-bd_N"/>
</dbReference>
<evidence type="ECO:0000313" key="14">
    <source>
        <dbReference type="WBParaSite" id="PSAMB.scaffold2793size21254.g19121.t1"/>
    </source>
</evidence>
<evidence type="ECO:0000256" key="2">
    <source>
        <dbReference type="ARBA" id="ARBA00004496"/>
    </source>
</evidence>
<dbReference type="SUPFAM" id="SSF49417">
    <property type="entry name" value="p53-like transcription factors"/>
    <property type="match status" value="1"/>
</dbReference>
<dbReference type="InterPro" id="IPR008967">
    <property type="entry name" value="p53-like_TF_DNA-bd_sf"/>
</dbReference>
<dbReference type="GO" id="GO:0003677">
    <property type="term" value="F:DNA binding"/>
    <property type="evidence" value="ECO:0007669"/>
    <property type="project" value="UniProtKB-KW"/>
</dbReference>
<dbReference type="PANTHER" id="PTHR11801">
    <property type="entry name" value="SIGNAL TRANSDUCER AND ACTIVATOR OF TRANSCRIPTION"/>
    <property type="match status" value="1"/>
</dbReference>
<organism evidence="13 14">
    <name type="scientific">Plectus sambesii</name>
    <dbReference type="NCBI Taxonomy" id="2011161"/>
    <lineage>
        <taxon>Eukaryota</taxon>
        <taxon>Metazoa</taxon>
        <taxon>Ecdysozoa</taxon>
        <taxon>Nematoda</taxon>
        <taxon>Chromadorea</taxon>
        <taxon>Plectida</taxon>
        <taxon>Plectina</taxon>
        <taxon>Plectoidea</taxon>
        <taxon>Plectidae</taxon>
        <taxon>Plectus</taxon>
    </lineage>
</organism>
<dbReference type="AlphaFoldDB" id="A0A914VZB6"/>
<protein>
    <submittedName>
        <fullName evidence="14">SH2 domain-containing protein</fullName>
    </submittedName>
</protein>
<comment type="subcellular location">
    <subcellularLocation>
        <location evidence="2">Cytoplasm</location>
    </subcellularLocation>
    <subcellularLocation>
        <location evidence="1">Nucleus</location>
    </subcellularLocation>
</comment>
<dbReference type="GO" id="GO:0005737">
    <property type="term" value="C:cytoplasm"/>
    <property type="evidence" value="ECO:0007669"/>
    <property type="project" value="UniProtKB-SubCell"/>
</dbReference>
<dbReference type="InterPro" id="IPR048988">
    <property type="entry name" value="STAT_linker"/>
</dbReference>
<keyword evidence="7" id="KW-0805">Transcription regulation</keyword>
<evidence type="ECO:0000256" key="4">
    <source>
        <dbReference type="ARBA" id="ARBA00022490"/>
    </source>
</evidence>
<proteinExistence type="inferred from homology"/>
<evidence type="ECO:0000256" key="3">
    <source>
        <dbReference type="ARBA" id="ARBA00005586"/>
    </source>
</evidence>
<evidence type="ECO:0000256" key="10">
    <source>
        <dbReference type="ARBA" id="ARBA00023163"/>
    </source>
</evidence>
<keyword evidence="8" id="KW-0238">DNA-binding</keyword>
<keyword evidence="9" id="KW-0010">Activator</keyword>
<dbReference type="Proteomes" id="UP000887566">
    <property type="component" value="Unplaced"/>
</dbReference>
<dbReference type="Pfam" id="PF21354">
    <property type="entry name" value="STAT_linker"/>
    <property type="match status" value="1"/>
</dbReference>
<dbReference type="SUPFAM" id="SSF55550">
    <property type="entry name" value="SH2 domain"/>
    <property type="match status" value="1"/>
</dbReference>
<keyword evidence="6" id="KW-0727">SH2 domain</keyword>